<evidence type="ECO:0000256" key="1">
    <source>
        <dbReference type="SAM" id="MobiDB-lite"/>
    </source>
</evidence>
<feature type="compositionally biased region" description="Polar residues" evidence="1">
    <location>
        <begin position="148"/>
        <end position="159"/>
    </location>
</feature>
<accession>A0A3N4LWI5</accession>
<sequence>MAHQINPVACRKPFDPSEWTFTQTGDRWRTGDQCRSRRRIVKLTSKRREELEELEQQQNHPEQQPAQPHQLPACPRCRKAFDHLDWTCTPTGDRWRTCDQCIIGKRIVPQQQPVQLHQPLQNTTAFNQLEQQSSIHLRDSIYSTDSTWKSQTQLNSTPMQRRRRRSSSTLSSYSPSALDSTPPIWQRRRTIQSQTQHATINHLLKDFAQELSNLCINECSICEEARVGMKIKIVDGSSICERCLREKANKSWLGIHKFSVQNEMSPGDIPQVLLGEGKLSPIEAMMLALVHPVIGYVYLLRAQVRIPVEARS</sequence>
<protein>
    <submittedName>
        <fullName evidence="2">Uncharacterized protein</fullName>
    </submittedName>
</protein>
<dbReference type="EMBL" id="ML121532">
    <property type="protein sequence ID" value="RPB27256.1"/>
    <property type="molecule type" value="Genomic_DNA"/>
</dbReference>
<evidence type="ECO:0000313" key="2">
    <source>
        <dbReference type="EMBL" id="RPB27256.1"/>
    </source>
</evidence>
<feature type="compositionally biased region" description="Low complexity" evidence="1">
    <location>
        <begin position="167"/>
        <end position="176"/>
    </location>
</feature>
<reference evidence="2 3" key="1">
    <citation type="journal article" date="2018" name="Nat. Ecol. Evol.">
        <title>Pezizomycetes genomes reveal the molecular basis of ectomycorrhizal truffle lifestyle.</title>
        <authorList>
            <person name="Murat C."/>
            <person name="Payen T."/>
            <person name="Noel B."/>
            <person name="Kuo A."/>
            <person name="Morin E."/>
            <person name="Chen J."/>
            <person name="Kohler A."/>
            <person name="Krizsan K."/>
            <person name="Balestrini R."/>
            <person name="Da Silva C."/>
            <person name="Montanini B."/>
            <person name="Hainaut M."/>
            <person name="Levati E."/>
            <person name="Barry K.W."/>
            <person name="Belfiori B."/>
            <person name="Cichocki N."/>
            <person name="Clum A."/>
            <person name="Dockter R.B."/>
            <person name="Fauchery L."/>
            <person name="Guy J."/>
            <person name="Iotti M."/>
            <person name="Le Tacon F."/>
            <person name="Lindquist E.A."/>
            <person name="Lipzen A."/>
            <person name="Malagnac F."/>
            <person name="Mello A."/>
            <person name="Molinier V."/>
            <person name="Miyauchi S."/>
            <person name="Poulain J."/>
            <person name="Riccioni C."/>
            <person name="Rubini A."/>
            <person name="Sitrit Y."/>
            <person name="Splivallo R."/>
            <person name="Traeger S."/>
            <person name="Wang M."/>
            <person name="Zifcakova L."/>
            <person name="Wipf D."/>
            <person name="Zambonelli A."/>
            <person name="Paolocci F."/>
            <person name="Nowrousian M."/>
            <person name="Ottonello S."/>
            <person name="Baldrian P."/>
            <person name="Spatafora J.W."/>
            <person name="Henrissat B."/>
            <person name="Nagy L.G."/>
            <person name="Aury J.M."/>
            <person name="Wincker P."/>
            <person name="Grigoriev I.V."/>
            <person name="Bonfante P."/>
            <person name="Martin F.M."/>
        </authorList>
    </citation>
    <scope>NUCLEOTIDE SEQUENCE [LARGE SCALE GENOMIC DNA]</scope>
    <source>
        <strain evidence="2 3">ATCC MYA-4762</strain>
    </source>
</reference>
<keyword evidence="3" id="KW-1185">Reference proteome</keyword>
<dbReference type="Proteomes" id="UP000267821">
    <property type="component" value="Unassembled WGS sequence"/>
</dbReference>
<dbReference type="InParanoid" id="A0A3N4LWI5"/>
<dbReference type="AlphaFoldDB" id="A0A3N4LWI5"/>
<feature type="region of interest" description="Disordered" evidence="1">
    <location>
        <begin position="148"/>
        <end position="181"/>
    </location>
</feature>
<organism evidence="2 3">
    <name type="scientific">Terfezia boudieri ATCC MYA-4762</name>
    <dbReference type="NCBI Taxonomy" id="1051890"/>
    <lineage>
        <taxon>Eukaryota</taxon>
        <taxon>Fungi</taxon>
        <taxon>Dikarya</taxon>
        <taxon>Ascomycota</taxon>
        <taxon>Pezizomycotina</taxon>
        <taxon>Pezizomycetes</taxon>
        <taxon>Pezizales</taxon>
        <taxon>Pezizaceae</taxon>
        <taxon>Terfezia</taxon>
    </lineage>
</organism>
<feature type="region of interest" description="Disordered" evidence="1">
    <location>
        <begin position="50"/>
        <end position="70"/>
    </location>
</feature>
<name>A0A3N4LWI5_9PEZI</name>
<evidence type="ECO:0000313" key="3">
    <source>
        <dbReference type="Proteomes" id="UP000267821"/>
    </source>
</evidence>
<dbReference type="OrthoDB" id="10557123at2759"/>
<feature type="compositionally biased region" description="Low complexity" evidence="1">
    <location>
        <begin position="56"/>
        <end position="70"/>
    </location>
</feature>
<proteinExistence type="predicted"/>
<gene>
    <name evidence="2" type="ORF">L211DRAFT_866121</name>
</gene>